<protein>
    <submittedName>
        <fullName evidence="1">Glycosyltransferase family 1 protein</fullName>
    </submittedName>
</protein>
<organism evidence="1 2">
    <name type="scientific">Polyporus arcularius HHB13444</name>
    <dbReference type="NCBI Taxonomy" id="1314778"/>
    <lineage>
        <taxon>Eukaryota</taxon>
        <taxon>Fungi</taxon>
        <taxon>Dikarya</taxon>
        <taxon>Basidiomycota</taxon>
        <taxon>Agaricomycotina</taxon>
        <taxon>Agaricomycetes</taxon>
        <taxon>Polyporales</taxon>
        <taxon>Polyporaceae</taxon>
        <taxon>Polyporus</taxon>
    </lineage>
</organism>
<dbReference type="STRING" id="1314778.A0A5C3NY91"/>
<sequence>MAGIPMIVWPISAEQPLNAIHLTDNLDVAFELIEVRHGAGVGKIYRTGRVPVATVDAVKAEMRDVLERAYGGEGARKRANLLSLRKKLQAAWSENGVARRDVEAFLNDI</sequence>
<dbReference type="AlphaFoldDB" id="A0A5C3NY91"/>
<dbReference type="InParanoid" id="A0A5C3NY91"/>
<dbReference type="Gene3D" id="3.40.50.2000">
    <property type="entry name" value="Glycogen Phosphorylase B"/>
    <property type="match status" value="1"/>
</dbReference>
<keyword evidence="1" id="KW-0808">Transferase</keyword>
<dbReference type="EMBL" id="ML211673">
    <property type="protein sequence ID" value="TFK80980.1"/>
    <property type="molecule type" value="Genomic_DNA"/>
</dbReference>
<reference evidence="1 2" key="1">
    <citation type="journal article" date="2019" name="Nat. Ecol. Evol.">
        <title>Megaphylogeny resolves global patterns of mushroom evolution.</title>
        <authorList>
            <person name="Varga T."/>
            <person name="Krizsan K."/>
            <person name="Foldi C."/>
            <person name="Dima B."/>
            <person name="Sanchez-Garcia M."/>
            <person name="Sanchez-Ramirez S."/>
            <person name="Szollosi G.J."/>
            <person name="Szarkandi J.G."/>
            <person name="Papp V."/>
            <person name="Albert L."/>
            <person name="Andreopoulos W."/>
            <person name="Angelini C."/>
            <person name="Antonin V."/>
            <person name="Barry K.W."/>
            <person name="Bougher N.L."/>
            <person name="Buchanan P."/>
            <person name="Buyck B."/>
            <person name="Bense V."/>
            <person name="Catcheside P."/>
            <person name="Chovatia M."/>
            <person name="Cooper J."/>
            <person name="Damon W."/>
            <person name="Desjardin D."/>
            <person name="Finy P."/>
            <person name="Geml J."/>
            <person name="Haridas S."/>
            <person name="Hughes K."/>
            <person name="Justo A."/>
            <person name="Karasinski D."/>
            <person name="Kautmanova I."/>
            <person name="Kiss B."/>
            <person name="Kocsube S."/>
            <person name="Kotiranta H."/>
            <person name="LaButti K.M."/>
            <person name="Lechner B.E."/>
            <person name="Liimatainen K."/>
            <person name="Lipzen A."/>
            <person name="Lukacs Z."/>
            <person name="Mihaltcheva S."/>
            <person name="Morgado L.N."/>
            <person name="Niskanen T."/>
            <person name="Noordeloos M.E."/>
            <person name="Ohm R.A."/>
            <person name="Ortiz-Santana B."/>
            <person name="Ovrebo C."/>
            <person name="Racz N."/>
            <person name="Riley R."/>
            <person name="Savchenko A."/>
            <person name="Shiryaev A."/>
            <person name="Soop K."/>
            <person name="Spirin V."/>
            <person name="Szebenyi C."/>
            <person name="Tomsovsky M."/>
            <person name="Tulloss R.E."/>
            <person name="Uehling J."/>
            <person name="Grigoriev I.V."/>
            <person name="Vagvolgyi C."/>
            <person name="Papp T."/>
            <person name="Martin F.M."/>
            <person name="Miettinen O."/>
            <person name="Hibbett D.S."/>
            <person name="Nagy L.G."/>
        </authorList>
    </citation>
    <scope>NUCLEOTIDE SEQUENCE [LARGE SCALE GENOMIC DNA]</scope>
    <source>
        <strain evidence="1 2">HHB13444</strain>
    </source>
</reference>
<evidence type="ECO:0000313" key="1">
    <source>
        <dbReference type="EMBL" id="TFK80980.1"/>
    </source>
</evidence>
<proteinExistence type="predicted"/>
<name>A0A5C3NY91_9APHY</name>
<dbReference type="GO" id="GO:0016740">
    <property type="term" value="F:transferase activity"/>
    <property type="evidence" value="ECO:0007669"/>
    <property type="project" value="UniProtKB-KW"/>
</dbReference>
<evidence type="ECO:0000313" key="2">
    <source>
        <dbReference type="Proteomes" id="UP000308197"/>
    </source>
</evidence>
<keyword evidence="2" id="KW-1185">Reference proteome</keyword>
<gene>
    <name evidence="1" type="ORF">K466DRAFT_604876</name>
</gene>
<dbReference type="SUPFAM" id="SSF53756">
    <property type="entry name" value="UDP-Glycosyltransferase/glycogen phosphorylase"/>
    <property type="match status" value="1"/>
</dbReference>
<accession>A0A5C3NY91</accession>
<dbReference type="Proteomes" id="UP000308197">
    <property type="component" value="Unassembled WGS sequence"/>
</dbReference>